<gene>
    <name evidence="5" type="ORF">ACFQFD_11700</name>
</gene>
<name>A0ABD5TG57_9EURY</name>
<feature type="region of interest" description="Disordered" evidence="1">
    <location>
        <begin position="220"/>
        <end position="240"/>
    </location>
</feature>
<feature type="region of interest" description="Disordered" evidence="1">
    <location>
        <begin position="423"/>
        <end position="446"/>
    </location>
</feature>
<feature type="compositionally biased region" description="Gly residues" evidence="1">
    <location>
        <begin position="328"/>
        <end position="337"/>
    </location>
</feature>
<keyword evidence="2" id="KW-1133">Transmembrane helix</keyword>
<evidence type="ECO:0000259" key="4">
    <source>
        <dbReference type="Pfam" id="PF24036"/>
    </source>
</evidence>
<feature type="domain" description="DUF7343" evidence="3">
    <location>
        <begin position="365"/>
        <end position="426"/>
    </location>
</feature>
<keyword evidence="2" id="KW-0472">Membrane</keyword>
<protein>
    <submittedName>
        <fullName evidence="5">Helix-turn-helix transcriptional regulator</fullName>
    </submittedName>
</protein>
<accession>A0ABD5TG57</accession>
<dbReference type="InterPro" id="IPR055769">
    <property type="entry name" value="DUF7345"/>
</dbReference>
<dbReference type="RefSeq" id="WP_284060845.1">
    <property type="nucleotide sequence ID" value="NZ_CP126158.1"/>
</dbReference>
<feature type="domain" description="DUF7345" evidence="4">
    <location>
        <begin position="85"/>
        <end position="214"/>
    </location>
</feature>
<feature type="region of interest" description="Disordered" evidence="1">
    <location>
        <begin position="40"/>
        <end position="70"/>
    </location>
</feature>
<keyword evidence="2" id="KW-0812">Transmembrane</keyword>
<reference evidence="5 6" key="1">
    <citation type="journal article" date="2019" name="Int. J. Syst. Evol. Microbiol.">
        <title>The Global Catalogue of Microorganisms (GCM) 10K type strain sequencing project: providing services to taxonomists for standard genome sequencing and annotation.</title>
        <authorList>
            <consortium name="The Broad Institute Genomics Platform"/>
            <consortium name="The Broad Institute Genome Sequencing Center for Infectious Disease"/>
            <person name="Wu L."/>
            <person name="Ma J."/>
        </authorList>
    </citation>
    <scope>NUCLEOTIDE SEQUENCE [LARGE SCALE GENOMIC DNA]</scope>
    <source>
        <strain evidence="5 6">SYNS20</strain>
    </source>
</reference>
<dbReference type="EMBL" id="JBHSWX010000012">
    <property type="protein sequence ID" value="MFC6786629.1"/>
    <property type="molecule type" value="Genomic_DNA"/>
</dbReference>
<comment type="caution">
    <text evidence="5">The sequence shown here is derived from an EMBL/GenBank/DDBJ whole genome shotgun (WGS) entry which is preliminary data.</text>
</comment>
<feature type="region of interest" description="Disordered" evidence="1">
    <location>
        <begin position="282"/>
        <end position="370"/>
    </location>
</feature>
<organism evidence="5 6">
    <name type="scientific">Halobaculum halobium</name>
    <dbReference type="NCBI Taxonomy" id="3032281"/>
    <lineage>
        <taxon>Archaea</taxon>
        <taxon>Methanobacteriati</taxon>
        <taxon>Methanobacteriota</taxon>
        <taxon>Stenosarchaea group</taxon>
        <taxon>Halobacteria</taxon>
        <taxon>Halobacteriales</taxon>
        <taxon>Haloferacaceae</taxon>
        <taxon>Halobaculum</taxon>
    </lineage>
</organism>
<evidence type="ECO:0000259" key="3">
    <source>
        <dbReference type="Pfam" id="PF24034"/>
    </source>
</evidence>
<feature type="transmembrane region" description="Helical" evidence="2">
    <location>
        <begin position="259"/>
        <end position="277"/>
    </location>
</feature>
<dbReference type="Pfam" id="PF24036">
    <property type="entry name" value="DUF7345"/>
    <property type="match status" value="1"/>
</dbReference>
<feature type="compositionally biased region" description="Gly residues" evidence="1">
    <location>
        <begin position="298"/>
        <end position="311"/>
    </location>
</feature>
<evidence type="ECO:0000313" key="5">
    <source>
        <dbReference type="EMBL" id="MFC6786629.1"/>
    </source>
</evidence>
<sequence length="446" mass="45330">MRRPAAAIALAIVLALAGVAPAVAAATGPGAADLSGFVSSADSATPAPTDGDPARLRPPGSSPRDLGAGFAQTGDIAADTVVLRAEIQPDGDAQWRIAYRIELSDENTTAAFESLQSDIRENTSAYVARFEGRMATTVAAAENATGREMAASNFSVTAQRNPFPTSTDYGVVAYTFAWEGFAGTQGQRVVAGDSLAGLYLDSGTVLTIAWPEAYDARTVSPAADERSETAATWRGERNFGPDQPQVVLAPASALPIRPVYLAAAAVVLLGIVGAVLLRRRGDLPIGTGDDRGPLAGDEGAGTAAGEGGSAGPGQTAGETTDGAVADAGGPGGDGPDSGGSAAAGTDSDSEHGDGDGDATTPPEELLSPHERVTRLVTDNGGRMKQADVTEELGWSAARTSQVVGDLRDDGDIESFRLGRENVLRIPEADDDPHPGDPTHGDDGSDA</sequence>
<dbReference type="Pfam" id="PF24034">
    <property type="entry name" value="DUF7343"/>
    <property type="match status" value="1"/>
</dbReference>
<dbReference type="Proteomes" id="UP001596443">
    <property type="component" value="Unassembled WGS sequence"/>
</dbReference>
<keyword evidence="6" id="KW-1185">Reference proteome</keyword>
<proteinExistence type="predicted"/>
<feature type="compositionally biased region" description="Low complexity" evidence="1">
    <location>
        <begin position="312"/>
        <end position="327"/>
    </location>
</feature>
<dbReference type="AlphaFoldDB" id="A0ABD5TG57"/>
<feature type="compositionally biased region" description="Basic and acidic residues" evidence="1">
    <location>
        <begin position="223"/>
        <end position="239"/>
    </location>
</feature>
<dbReference type="GeneID" id="81209717"/>
<feature type="compositionally biased region" description="Basic and acidic residues" evidence="1">
    <location>
        <begin position="431"/>
        <end position="446"/>
    </location>
</feature>
<dbReference type="InterPro" id="IPR055767">
    <property type="entry name" value="DUF7343"/>
</dbReference>
<evidence type="ECO:0000256" key="1">
    <source>
        <dbReference type="SAM" id="MobiDB-lite"/>
    </source>
</evidence>
<evidence type="ECO:0000256" key="2">
    <source>
        <dbReference type="SAM" id="Phobius"/>
    </source>
</evidence>
<evidence type="ECO:0000313" key="6">
    <source>
        <dbReference type="Proteomes" id="UP001596443"/>
    </source>
</evidence>